<dbReference type="Gene3D" id="1.25.40.10">
    <property type="entry name" value="Tetratricopeptide repeat domain"/>
    <property type="match status" value="1"/>
</dbReference>
<protein>
    <submittedName>
        <fullName evidence="2">Uncharacterized protein</fullName>
    </submittedName>
</protein>
<dbReference type="AlphaFoldDB" id="A0AA35YS89"/>
<dbReference type="EMBL" id="OX465080">
    <property type="protein sequence ID" value="CAI9279094.1"/>
    <property type="molecule type" value="Genomic_DNA"/>
</dbReference>
<feature type="region of interest" description="Disordered" evidence="1">
    <location>
        <begin position="371"/>
        <end position="418"/>
    </location>
</feature>
<sequence length="471" mass="53173">MGFRRLLIEVSRHHSQCRQIRNIHSCSYHTSLKFGVNGGLNHPIKNTTFSIPTSSMMLSRALYSSDASTIEVNPTDAAKELYDKLLKSVKEQRTAPPNNLLWSLIEKSSNREDIKLLFNILENLRKFRLSNLRIFENFNDNLCREVSKACVRVEAIDLGKKTLWKHNVYGLTPSVASAHSLLLYAKEHKDVDLMVDVMKLLKANDVPLQPGTADIVFSICYETDSWELMCKYAKRFVKAGVKLRRTSFDTWMTYAAKLGDIDNLWKIEKLRSGLMKTHTIGSGFSCAKGFLIEHKPEEAAVVIQAVTQTLPEAKRPDIMAELEKMVSEWPLEVIKSRKDEDKMALAGGLQADIPVMIDSLLRLGVKTNEDEKDLEEDEICIDNSNKDSEFGNNNGGSSSVRKDDTNKPPMEEPSYWPPTFYSPGNIGINDGVNVHEDNFEVVATIEIPQTKEIRMSNQPPMTANNMTTLLT</sequence>
<feature type="compositionally biased region" description="Basic and acidic residues" evidence="1">
    <location>
        <begin position="400"/>
        <end position="410"/>
    </location>
</feature>
<organism evidence="2 3">
    <name type="scientific">Lactuca saligna</name>
    <name type="common">Willowleaf lettuce</name>
    <dbReference type="NCBI Taxonomy" id="75948"/>
    <lineage>
        <taxon>Eukaryota</taxon>
        <taxon>Viridiplantae</taxon>
        <taxon>Streptophyta</taxon>
        <taxon>Embryophyta</taxon>
        <taxon>Tracheophyta</taxon>
        <taxon>Spermatophyta</taxon>
        <taxon>Magnoliopsida</taxon>
        <taxon>eudicotyledons</taxon>
        <taxon>Gunneridae</taxon>
        <taxon>Pentapetalae</taxon>
        <taxon>asterids</taxon>
        <taxon>campanulids</taxon>
        <taxon>Asterales</taxon>
        <taxon>Asteraceae</taxon>
        <taxon>Cichorioideae</taxon>
        <taxon>Cichorieae</taxon>
        <taxon>Lactucinae</taxon>
        <taxon>Lactuca</taxon>
    </lineage>
</organism>
<proteinExistence type="predicted"/>
<evidence type="ECO:0000313" key="3">
    <source>
        <dbReference type="Proteomes" id="UP001177003"/>
    </source>
</evidence>
<evidence type="ECO:0000313" key="2">
    <source>
        <dbReference type="EMBL" id="CAI9279094.1"/>
    </source>
</evidence>
<dbReference type="PANTHER" id="PTHR47604">
    <property type="entry name" value="ADENYLYL CYCLASE"/>
    <property type="match status" value="1"/>
</dbReference>
<dbReference type="Proteomes" id="UP001177003">
    <property type="component" value="Chromosome 4"/>
</dbReference>
<reference evidence="2" key="1">
    <citation type="submission" date="2023-04" db="EMBL/GenBank/DDBJ databases">
        <authorList>
            <person name="Vijverberg K."/>
            <person name="Xiong W."/>
            <person name="Schranz E."/>
        </authorList>
    </citation>
    <scope>NUCLEOTIDE SEQUENCE</scope>
</reference>
<gene>
    <name evidence="2" type="ORF">LSALG_LOCUS18920</name>
</gene>
<feature type="compositionally biased region" description="Acidic residues" evidence="1">
    <location>
        <begin position="371"/>
        <end position="380"/>
    </location>
</feature>
<name>A0AA35YS89_LACSI</name>
<keyword evidence="3" id="KW-1185">Reference proteome</keyword>
<dbReference type="PANTHER" id="PTHR47604:SF1">
    <property type="entry name" value="ADENYLYL CYCLASE"/>
    <property type="match status" value="1"/>
</dbReference>
<dbReference type="InterPro" id="IPR011990">
    <property type="entry name" value="TPR-like_helical_dom_sf"/>
</dbReference>
<evidence type="ECO:0000256" key="1">
    <source>
        <dbReference type="SAM" id="MobiDB-lite"/>
    </source>
</evidence>
<accession>A0AA35YS89</accession>